<dbReference type="Pfam" id="PF01636">
    <property type="entry name" value="APH"/>
    <property type="match status" value="1"/>
</dbReference>
<proteinExistence type="predicted"/>
<keyword evidence="4" id="KW-1185">Reference proteome</keyword>
<reference evidence="4" key="1">
    <citation type="journal article" date="2019" name="Int. J. Syst. Evol. Microbiol.">
        <title>The Global Catalogue of Microorganisms (GCM) 10K type strain sequencing project: providing services to taxonomists for standard genome sequencing and annotation.</title>
        <authorList>
            <consortium name="The Broad Institute Genomics Platform"/>
            <consortium name="The Broad Institute Genome Sequencing Center for Infectious Disease"/>
            <person name="Wu L."/>
            <person name="Ma J."/>
        </authorList>
    </citation>
    <scope>NUCLEOTIDE SEQUENCE [LARGE SCALE GENOMIC DNA]</scope>
    <source>
        <strain evidence="4">NBRC 106396</strain>
    </source>
</reference>
<dbReference type="InterPro" id="IPR051678">
    <property type="entry name" value="AGP_Transferase"/>
</dbReference>
<name>A0ABW2NL27_9BACL</name>
<dbReference type="PROSITE" id="PS00107">
    <property type="entry name" value="PROTEIN_KINASE_ATP"/>
    <property type="match status" value="1"/>
</dbReference>
<organism evidence="3 4">
    <name type="scientific">Fictibacillus iocasae</name>
    <dbReference type="NCBI Taxonomy" id="2715437"/>
    <lineage>
        <taxon>Bacteria</taxon>
        <taxon>Bacillati</taxon>
        <taxon>Bacillota</taxon>
        <taxon>Bacilli</taxon>
        <taxon>Bacillales</taxon>
        <taxon>Fictibacillaceae</taxon>
        <taxon>Fictibacillus</taxon>
    </lineage>
</organism>
<comment type="caution">
    <text evidence="3">The sequence shown here is derived from an EMBL/GenBank/DDBJ whole genome shotgun (WGS) entry which is preliminary data.</text>
</comment>
<evidence type="ECO:0000313" key="3">
    <source>
        <dbReference type="EMBL" id="MFC7370295.1"/>
    </source>
</evidence>
<evidence type="ECO:0000313" key="4">
    <source>
        <dbReference type="Proteomes" id="UP001596549"/>
    </source>
</evidence>
<keyword evidence="1" id="KW-0067">ATP-binding</keyword>
<dbReference type="Gene3D" id="3.90.1200.10">
    <property type="match status" value="1"/>
</dbReference>
<dbReference type="Proteomes" id="UP001596549">
    <property type="component" value="Unassembled WGS sequence"/>
</dbReference>
<accession>A0ABW2NL27</accession>
<dbReference type="RefSeq" id="WP_379745290.1">
    <property type="nucleotide sequence ID" value="NZ_JBHTCP010000002.1"/>
</dbReference>
<evidence type="ECO:0000256" key="1">
    <source>
        <dbReference type="PROSITE-ProRule" id="PRU10141"/>
    </source>
</evidence>
<protein>
    <submittedName>
        <fullName evidence="3">Phosphotransferase</fullName>
    </submittedName>
</protein>
<dbReference type="PANTHER" id="PTHR21310">
    <property type="entry name" value="AMINOGLYCOSIDE PHOSPHOTRANSFERASE-RELATED-RELATED"/>
    <property type="match status" value="1"/>
</dbReference>
<evidence type="ECO:0000259" key="2">
    <source>
        <dbReference type="Pfam" id="PF01636"/>
    </source>
</evidence>
<dbReference type="InterPro" id="IPR002575">
    <property type="entry name" value="Aminoglycoside_PTrfase"/>
</dbReference>
<dbReference type="InterPro" id="IPR017441">
    <property type="entry name" value="Protein_kinase_ATP_BS"/>
</dbReference>
<dbReference type="InterPro" id="IPR011009">
    <property type="entry name" value="Kinase-like_dom_sf"/>
</dbReference>
<feature type="domain" description="Aminoglycoside phosphotransferase" evidence="2">
    <location>
        <begin position="8"/>
        <end position="188"/>
    </location>
</feature>
<gene>
    <name evidence="3" type="ORF">ACFQPF_01205</name>
</gene>
<dbReference type="EMBL" id="JBHTCP010000002">
    <property type="protein sequence ID" value="MFC7370295.1"/>
    <property type="molecule type" value="Genomic_DNA"/>
</dbReference>
<feature type="binding site" evidence="1">
    <location>
        <position position="39"/>
    </location>
    <ligand>
        <name>ATP</name>
        <dbReference type="ChEBI" id="CHEBI:30616"/>
    </ligand>
</feature>
<sequence>MKFDRGRLIGSGNTAKVYMYGNKAVKVFHERIHPSYIKKEFNTSQVVSNSGLCVPAVYELCDIEGRMAIVLERIEGISLNYLFIKKPINMLSIMKLMAKLHREMHDVSNLPLPSQKNHLEQLIHNAGVLTHVEKERILLYLEQLPESCQLCHGDFHPDNILISEDRPTIIDWMDATCGHPAADAARTYILLKYGGLSEQSGIIQRLIRRFISTIYLHDYCSKSLISKEMIKKWILPVAAARLCEDLEGFEKRQLHKLVQKLMTKIEEL</sequence>
<dbReference type="SUPFAM" id="SSF56112">
    <property type="entry name" value="Protein kinase-like (PK-like)"/>
    <property type="match status" value="1"/>
</dbReference>
<keyword evidence="1" id="KW-0547">Nucleotide-binding</keyword>